<evidence type="ECO:0000259" key="7">
    <source>
        <dbReference type="PROSITE" id="PS50262"/>
    </source>
</evidence>
<dbReference type="WBParaSite" id="nRc.2.0.1.t19508-RA">
    <property type="protein sequence ID" value="nRc.2.0.1.t19508-RA"/>
    <property type="gene ID" value="nRc.2.0.1.g19508"/>
</dbReference>
<keyword evidence="4 6" id="KW-0472">Membrane</keyword>
<feature type="region of interest" description="Disordered" evidence="5">
    <location>
        <begin position="397"/>
        <end position="418"/>
    </location>
</feature>
<dbReference type="Gene3D" id="1.20.1070.10">
    <property type="entry name" value="Rhodopsin 7-helix transmembrane proteins"/>
    <property type="match status" value="1"/>
</dbReference>
<dbReference type="PROSITE" id="PS50262">
    <property type="entry name" value="G_PROTEIN_RECEP_F1_2"/>
    <property type="match status" value="1"/>
</dbReference>
<comment type="subcellular location">
    <subcellularLocation>
        <location evidence="1">Membrane</location>
    </subcellularLocation>
</comment>
<dbReference type="Proteomes" id="UP000887565">
    <property type="component" value="Unplaced"/>
</dbReference>
<dbReference type="PANTHER" id="PTHR23360">
    <property type="entry name" value="G-PROTEIN COUPLED RECEPTORS FAMILY 1 PROFILE DOMAIN-CONTAINING PROTEIN-RELATED"/>
    <property type="match status" value="1"/>
</dbReference>
<dbReference type="InterPro" id="IPR000276">
    <property type="entry name" value="GPCR_Rhodpsn"/>
</dbReference>
<dbReference type="PROSITE" id="PS00237">
    <property type="entry name" value="G_PROTEIN_RECEP_F1_1"/>
    <property type="match status" value="1"/>
</dbReference>
<keyword evidence="3 6" id="KW-1133">Transmembrane helix</keyword>
<feature type="transmembrane region" description="Helical" evidence="6">
    <location>
        <begin position="136"/>
        <end position="159"/>
    </location>
</feature>
<dbReference type="SUPFAM" id="SSF81321">
    <property type="entry name" value="Family A G protein-coupled receptor-like"/>
    <property type="match status" value="1"/>
</dbReference>
<organism evidence="8 9">
    <name type="scientific">Romanomermis culicivorax</name>
    <name type="common">Nematode worm</name>
    <dbReference type="NCBI Taxonomy" id="13658"/>
    <lineage>
        <taxon>Eukaryota</taxon>
        <taxon>Metazoa</taxon>
        <taxon>Ecdysozoa</taxon>
        <taxon>Nematoda</taxon>
        <taxon>Enoplea</taxon>
        <taxon>Dorylaimia</taxon>
        <taxon>Mermithida</taxon>
        <taxon>Mermithoidea</taxon>
        <taxon>Mermithidae</taxon>
        <taxon>Romanomermis</taxon>
    </lineage>
</organism>
<protein>
    <submittedName>
        <fullName evidence="9">G-protein coupled receptors family 1 profile domain-containing protein</fullName>
    </submittedName>
</protein>
<feature type="transmembrane region" description="Helical" evidence="6">
    <location>
        <begin position="275"/>
        <end position="295"/>
    </location>
</feature>
<dbReference type="InterPro" id="IPR017452">
    <property type="entry name" value="GPCR_Rhodpsn_7TM"/>
</dbReference>
<evidence type="ECO:0000256" key="3">
    <source>
        <dbReference type="ARBA" id="ARBA00022989"/>
    </source>
</evidence>
<proteinExistence type="predicted"/>
<dbReference type="AlphaFoldDB" id="A0A915J0R8"/>
<evidence type="ECO:0000256" key="1">
    <source>
        <dbReference type="ARBA" id="ARBA00004370"/>
    </source>
</evidence>
<sequence length="418" mass="46846">MTRSSPAIHYFFVLSKESLLTALCNTTNETLTYEECCSKSALPYFVQCFGLYIVLMITLDRCVSVMAPFFYKTSCTVLRFSLPMVVSAFALTSLEVIVMLINAKNQPLHSVESFASSNPCGTASCWKPNDRYVLTLIFHLILSSIIILINSFLFLHILYSTLKFQHLLHAEQRPEVYRKTTDDSAIVDEKTNLQSEKNLNSKPRRKRNNHHLNLRNLGAVHGKIIKSLLLMIIVHVVSHFSARLILLINVLRLTVAAGNGANGSASAQDPEGNWVAMYARSLVVINGAVHFFLYYNINGRFREASDSIPISKKPARPKTTEQNGMQSTERNRTKEKSSFRSVTVGRFPQNFSYPFRAKVDFQAERFKLLTIRSVPSKKGKPQLLSLKAEVENGFGAGRLGGMAGTVAPSTETEHTRKT</sequence>
<dbReference type="InterPro" id="IPR019424">
    <property type="entry name" value="7TM_GPCR_Srsx"/>
</dbReference>
<dbReference type="InterPro" id="IPR047130">
    <property type="entry name" value="7TM_GPCR_Srsx_nematod"/>
</dbReference>
<evidence type="ECO:0000256" key="4">
    <source>
        <dbReference type="ARBA" id="ARBA00023136"/>
    </source>
</evidence>
<evidence type="ECO:0000313" key="8">
    <source>
        <dbReference type="Proteomes" id="UP000887565"/>
    </source>
</evidence>
<name>A0A915J0R8_ROMCU</name>
<dbReference type="GO" id="GO:0016020">
    <property type="term" value="C:membrane"/>
    <property type="evidence" value="ECO:0007669"/>
    <property type="project" value="UniProtKB-SubCell"/>
</dbReference>
<keyword evidence="8" id="KW-1185">Reference proteome</keyword>
<reference evidence="9" key="1">
    <citation type="submission" date="2022-11" db="UniProtKB">
        <authorList>
            <consortium name="WormBaseParasite"/>
        </authorList>
    </citation>
    <scope>IDENTIFICATION</scope>
</reference>
<feature type="region of interest" description="Disordered" evidence="5">
    <location>
        <begin position="308"/>
        <end position="340"/>
    </location>
</feature>
<evidence type="ECO:0000313" key="9">
    <source>
        <dbReference type="WBParaSite" id="nRc.2.0.1.t19508-RA"/>
    </source>
</evidence>
<evidence type="ECO:0000256" key="2">
    <source>
        <dbReference type="ARBA" id="ARBA00022692"/>
    </source>
</evidence>
<feature type="transmembrane region" description="Helical" evidence="6">
    <location>
        <begin position="80"/>
        <end position="101"/>
    </location>
</feature>
<evidence type="ECO:0000256" key="6">
    <source>
        <dbReference type="SAM" id="Phobius"/>
    </source>
</evidence>
<keyword evidence="2 6" id="KW-0812">Transmembrane</keyword>
<dbReference type="Pfam" id="PF10320">
    <property type="entry name" value="7TM_GPCR_Srsx"/>
    <property type="match status" value="1"/>
</dbReference>
<dbReference type="SMART" id="SM01381">
    <property type="entry name" value="7TM_GPCR_Srsx"/>
    <property type="match status" value="1"/>
</dbReference>
<dbReference type="GO" id="GO:0004930">
    <property type="term" value="F:G protein-coupled receptor activity"/>
    <property type="evidence" value="ECO:0007669"/>
    <property type="project" value="InterPro"/>
</dbReference>
<feature type="compositionally biased region" description="Basic and acidic residues" evidence="5">
    <location>
        <begin position="329"/>
        <end position="338"/>
    </location>
</feature>
<evidence type="ECO:0000256" key="5">
    <source>
        <dbReference type="SAM" id="MobiDB-lite"/>
    </source>
</evidence>
<feature type="domain" description="G-protein coupled receptors family 1 profile" evidence="7">
    <location>
        <begin position="1"/>
        <end position="294"/>
    </location>
</feature>
<accession>A0A915J0R8</accession>